<dbReference type="Proteomes" id="UP000682877">
    <property type="component" value="Chromosome 2"/>
</dbReference>
<evidence type="ECO:0000256" key="1">
    <source>
        <dbReference type="SAM" id="MobiDB-lite"/>
    </source>
</evidence>
<dbReference type="AlphaFoldDB" id="A0A8S1ZX99"/>
<feature type="region of interest" description="Disordered" evidence="1">
    <location>
        <begin position="73"/>
        <end position="94"/>
    </location>
</feature>
<keyword evidence="3" id="KW-1185">Reference proteome</keyword>
<evidence type="ECO:0000313" key="2">
    <source>
        <dbReference type="EMBL" id="CAE5963226.1"/>
    </source>
</evidence>
<protein>
    <submittedName>
        <fullName evidence="2">Uncharacterized protein</fullName>
    </submittedName>
</protein>
<proteinExistence type="predicted"/>
<accession>A0A8S1ZX99</accession>
<gene>
    <name evidence="2" type="ORF">AARE701A_LOCUS4770</name>
</gene>
<name>A0A8S1ZX99_ARAAE</name>
<feature type="compositionally biased region" description="Basic and acidic residues" evidence="1">
    <location>
        <begin position="74"/>
        <end position="89"/>
    </location>
</feature>
<dbReference type="EMBL" id="LR999452">
    <property type="protein sequence ID" value="CAE5963226.1"/>
    <property type="molecule type" value="Genomic_DNA"/>
</dbReference>
<reference evidence="2" key="1">
    <citation type="submission" date="2021-01" db="EMBL/GenBank/DDBJ databases">
        <authorList>
            <person name="Bezrukov I."/>
        </authorList>
    </citation>
    <scope>NUCLEOTIDE SEQUENCE</scope>
</reference>
<organism evidence="2 3">
    <name type="scientific">Arabidopsis arenosa</name>
    <name type="common">Sand rock-cress</name>
    <name type="synonym">Cardaminopsis arenosa</name>
    <dbReference type="NCBI Taxonomy" id="38785"/>
    <lineage>
        <taxon>Eukaryota</taxon>
        <taxon>Viridiplantae</taxon>
        <taxon>Streptophyta</taxon>
        <taxon>Embryophyta</taxon>
        <taxon>Tracheophyta</taxon>
        <taxon>Spermatophyta</taxon>
        <taxon>Magnoliopsida</taxon>
        <taxon>eudicotyledons</taxon>
        <taxon>Gunneridae</taxon>
        <taxon>Pentapetalae</taxon>
        <taxon>rosids</taxon>
        <taxon>malvids</taxon>
        <taxon>Brassicales</taxon>
        <taxon>Brassicaceae</taxon>
        <taxon>Camelineae</taxon>
        <taxon>Arabidopsis</taxon>
    </lineage>
</organism>
<evidence type="ECO:0000313" key="3">
    <source>
        <dbReference type="Proteomes" id="UP000682877"/>
    </source>
</evidence>
<sequence>MDLNGVSANDFAIETLGELHSKSAFPAPVGLEITITFCFSDFLFFVPFRGTERAVAPQNLRCSTRLGGCSLKLMEGKDDPRKSSSRRETTTLSEGLENYGSVSLMIY</sequence>